<sequence length="162" mass="17962">MSFDKHTEILKKFCLQSKYCVLALLSIRTTGINLVFCSMIMFLDQPWSAQDVLQMTGRVHRQPQKNPILSIHLLGNETTNILVTSMAEGKQDMMEVFLSKKAGQGGGGDVNNENEDSISTASIKTHVKKIMVSNATNTDAESVSATPQSVQPVLSYLNIREW</sequence>
<keyword evidence="4" id="KW-1185">Reference proteome</keyword>
<feature type="domain" description="Helicase C-terminal" evidence="2">
    <location>
        <begin position="1"/>
        <end position="104"/>
    </location>
</feature>
<dbReference type="Proteomes" id="UP000054270">
    <property type="component" value="Unassembled WGS sequence"/>
</dbReference>
<name>A0A0D2LW89_HYPSF</name>
<protein>
    <recommendedName>
        <fullName evidence="2">Helicase C-terminal domain-containing protein</fullName>
    </recommendedName>
</protein>
<dbReference type="PROSITE" id="PS51194">
    <property type="entry name" value="HELICASE_CTER"/>
    <property type="match status" value="1"/>
</dbReference>
<dbReference type="OrthoDB" id="3270319at2759"/>
<keyword evidence="1" id="KW-0472">Membrane</keyword>
<organism evidence="3 4">
    <name type="scientific">Hypholoma sublateritium (strain FD-334 SS-4)</name>
    <dbReference type="NCBI Taxonomy" id="945553"/>
    <lineage>
        <taxon>Eukaryota</taxon>
        <taxon>Fungi</taxon>
        <taxon>Dikarya</taxon>
        <taxon>Basidiomycota</taxon>
        <taxon>Agaricomycotina</taxon>
        <taxon>Agaricomycetes</taxon>
        <taxon>Agaricomycetidae</taxon>
        <taxon>Agaricales</taxon>
        <taxon>Agaricineae</taxon>
        <taxon>Strophariaceae</taxon>
        <taxon>Hypholoma</taxon>
    </lineage>
</organism>
<evidence type="ECO:0000313" key="3">
    <source>
        <dbReference type="EMBL" id="KJA15108.1"/>
    </source>
</evidence>
<proteinExistence type="predicted"/>
<evidence type="ECO:0000259" key="2">
    <source>
        <dbReference type="PROSITE" id="PS51194"/>
    </source>
</evidence>
<keyword evidence="1" id="KW-1133">Transmembrane helix</keyword>
<accession>A0A0D2LW89</accession>
<dbReference type="InterPro" id="IPR001650">
    <property type="entry name" value="Helicase_C-like"/>
</dbReference>
<dbReference type="Gene3D" id="3.40.50.300">
    <property type="entry name" value="P-loop containing nucleotide triphosphate hydrolases"/>
    <property type="match status" value="1"/>
</dbReference>
<dbReference type="InterPro" id="IPR027417">
    <property type="entry name" value="P-loop_NTPase"/>
</dbReference>
<dbReference type="EMBL" id="KN817654">
    <property type="protein sequence ID" value="KJA15108.1"/>
    <property type="molecule type" value="Genomic_DNA"/>
</dbReference>
<evidence type="ECO:0000313" key="4">
    <source>
        <dbReference type="Proteomes" id="UP000054270"/>
    </source>
</evidence>
<dbReference type="AlphaFoldDB" id="A0A0D2LW89"/>
<dbReference type="SUPFAM" id="SSF52540">
    <property type="entry name" value="P-loop containing nucleoside triphosphate hydrolases"/>
    <property type="match status" value="1"/>
</dbReference>
<dbReference type="Pfam" id="PF00271">
    <property type="entry name" value="Helicase_C"/>
    <property type="match status" value="1"/>
</dbReference>
<evidence type="ECO:0000256" key="1">
    <source>
        <dbReference type="SAM" id="Phobius"/>
    </source>
</evidence>
<gene>
    <name evidence="3" type="ORF">HYPSUDRAFT_208169</name>
</gene>
<feature type="transmembrane region" description="Helical" evidence="1">
    <location>
        <begin position="21"/>
        <end position="43"/>
    </location>
</feature>
<keyword evidence="1" id="KW-0812">Transmembrane</keyword>
<reference evidence="4" key="1">
    <citation type="submission" date="2014-04" db="EMBL/GenBank/DDBJ databases">
        <title>Evolutionary Origins and Diversification of the Mycorrhizal Mutualists.</title>
        <authorList>
            <consortium name="DOE Joint Genome Institute"/>
            <consortium name="Mycorrhizal Genomics Consortium"/>
            <person name="Kohler A."/>
            <person name="Kuo A."/>
            <person name="Nagy L.G."/>
            <person name="Floudas D."/>
            <person name="Copeland A."/>
            <person name="Barry K.W."/>
            <person name="Cichocki N."/>
            <person name="Veneault-Fourrey C."/>
            <person name="LaButti K."/>
            <person name="Lindquist E.A."/>
            <person name="Lipzen A."/>
            <person name="Lundell T."/>
            <person name="Morin E."/>
            <person name="Murat C."/>
            <person name="Riley R."/>
            <person name="Ohm R."/>
            <person name="Sun H."/>
            <person name="Tunlid A."/>
            <person name="Henrissat B."/>
            <person name="Grigoriev I.V."/>
            <person name="Hibbett D.S."/>
            <person name="Martin F."/>
        </authorList>
    </citation>
    <scope>NUCLEOTIDE SEQUENCE [LARGE SCALE GENOMIC DNA]</scope>
    <source>
        <strain evidence="4">FD-334 SS-4</strain>
    </source>
</reference>